<sequence length="235" mass="25881">MNSFVGLSMNTAIIGRPGEARGSQALHLPTLHGIIIWVRFSPLIYPPALLIICGMIHINAWNMEAMAVSMYIAIIMNIQEKHGRAVKHCTFLTLNGIIIWVRCLSSLSSSIHVNARNVEAMYTAITMVVQEMHARHVKHYTFLMLHGLIIWARAFLPPGLPSSGIAHHGAQHSSFRLCRSHTQTRATAAAVGAARPFEEAAMEHGTVEDSSASTFSIAEEEHTLANPARFVLNQE</sequence>
<protein>
    <submittedName>
        <fullName evidence="1">Uncharacterized protein</fullName>
    </submittedName>
</protein>
<organism evidence="1 2">
    <name type="scientific">Oryza rufipogon</name>
    <name type="common">Brownbeard rice</name>
    <name type="synonym">Asian wild rice</name>
    <dbReference type="NCBI Taxonomy" id="4529"/>
    <lineage>
        <taxon>Eukaryota</taxon>
        <taxon>Viridiplantae</taxon>
        <taxon>Streptophyta</taxon>
        <taxon>Embryophyta</taxon>
        <taxon>Tracheophyta</taxon>
        <taxon>Spermatophyta</taxon>
        <taxon>Magnoliopsida</taxon>
        <taxon>Liliopsida</taxon>
        <taxon>Poales</taxon>
        <taxon>Poaceae</taxon>
        <taxon>BOP clade</taxon>
        <taxon>Oryzoideae</taxon>
        <taxon>Oryzeae</taxon>
        <taxon>Oryzinae</taxon>
        <taxon>Oryza</taxon>
    </lineage>
</organism>
<accession>A0A0E0R5W7</accession>
<dbReference type="AlphaFoldDB" id="A0A0E0R5W7"/>
<reference evidence="1" key="2">
    <citation type="submission" date="2015-06" db="UniProtKB">
        <authorList>
            <consortium name="EnsemblPlants"/>
        </authorList>
    </citation>
    <scope>IDENTIFICATION</scope>
</reference>
<dbReference type="STRING" id="4529.A0A0E0R5W7"/>
<keyword evidence="2" id="KW-1185">Reference proteome</keyword>
<evidence type="ECO:0000313" key="2">
    <source>
        <dbReference type="Proteomes" id="UP000008022"/>
    </source>
</evidence>
<dbReference type="Proteomes" id="UP000008022">
    <property type="component" value="Unassembled WGS sequence"/>
</dbReference>
<reference evidence="2" key="1">
    <citation type="submission" date="2013-06" db="EMBL/GenBank/DDBJ databases">
        <authorList>
            <person name="Zhao Q."/>
        </authorList>
    </citation>
    <scope>NUCLEOTIDE SEQUENCE</scope>
    <source>
        <strain evidence="2">cv. W1943</strain>
    </source>
</reference>
<evidence type="ECO:0000313" key="1">
    <source>
        <dbReference type="EnsemblPlants" id="ORUFI11G07110.1"/>
    </source>
</evidence>
<proteinExistence type="predicted"/>
<dbReference type="OMA" id="GIIIWVR"/>
<dbReference type="HOGENOM" id="CLU_103126_0_0_1"/>
<dbReference type="EnsemblPlants" id="ORUFI11G07110.1">
    <property type="protein sequence ID" value="ORUFI11G07110.1"/>
    <property type="gene ID" value="ORUFI11G07110"/>
</dbReference>
<name>A0A0E0R5W7_ORYRU</name>
<dbReference type="Gramene" id="ORUFI11G07110.1">
    <property type="protein sequence ID" value="ORUFI11G07110.1"/>
    <property type="gene ID" value="ORUFI11G07110"/>
</dbReference>